<comment type="caution">
    <text evidence="6">The sequence shown here is derived from an EMBL/GenBank/DDBJ whole genome shotgun (WGS) entry which is preliminary data.</text>
</comment>
<dbReference type="InterPro" id="IPR005801">
    <property type="entry name" value="ADC_synthase"/>
</dbReference>
<evidence type="ECO:0000313" key="6">
    <source>
        <dbReference type="EMBL" id="KUN80931.1"/>
    </source>
</evidence>
<comment type="catalytic activity">
    <reaction evidence="3">
        <text>chorismate + L-glutamine = anthranilate + pyruvate + L-glutamate + H(+)</text>
        <dbReference type="Rhea" id="RHEA:21732"/>
        <dbReference type="ChEBI" id="CHEBI:15361"/>
        <dbReference type="ChEBI" id="CHEBI:15378"/>
        <dbReference type="ChEBI" id="CHEBI:16567"/>
        <dbReference type="ChEBI" id="CHEBI:29748"/>
        <dbReference type="ChEBI" id="CHEBI:29985"/>
        <dbReference type="ChEBI" id="CHEBI:58359"/>
        <dbReference type="EC" id="4.1.3.27"/>
    </reaction>
</comment>
<protein>
    <recommendedName>
        <fullName evidence="1">anthranilate synthase</fullName>
        <ecNumber evidence="1">4.1.3.27</ecNumber>
    </recommendedName>
</protein>
<dbReference type="InterPro" id="IPR019999">
    <property type="entry name" value="Anth_synth_I-like"/>
</dbReference>
<dbReference type="PANTHER" id="PTHR11236">
    <property type="entry name" value="AMINOBENZOATE/ANTHRANILATE SYNTHASE"/>
    <property type="match status" value="1"/>
</dbReference>
<dbReference type="RefSeq" id="WP_061926472.1">
    <property type="nucleotide sequence ID" value="NZ_KQ948864.1"/>
</dbReference>
<dbReference type="GO" id="GO:0004049">
    <property type="term" value="F:anthranilate synthase activity"/>
    <property type="evidence" value="ECO:0007669"/>
    <property type="project" value="UniProtKB-EC"/>
</dbReference>
<dbReference type="InterPro" id="IPR029062">
    <property type="entry name" value="Class_I_gatase-like"/>
</dbReference>
<dbReference type="Proteomes" id="UP000053024">
    <property type="component" value="Unassembled WGS sequence"/>
</dbReference>
<organism evidence="6 7">
    <name type="scientific">Streptomyces bungoensis</name>
    <dbReference type="NCBI Taxonomy" id="285568"/>
    <lineage>
        <taxon>Bacteria</taxon>
        <taxon>Bacillati</taxon>
        <taxon>Actinomycetota</taxon>
        <taxon>Actinomycetes</taxon>
        <taxon>Kitasatosporales</taxon>
        <taxon>Streptomycetaceae</taxon>
        <taxon>Streptomyces</taxon>
    </lineage>
</organism>
<evidence type="ECO:0000256" key="2">
    <source>
        <dbReference type="ARBA" id="ARBA00023239"/>
    </source>
</evidence>
<proteinExistence type="predicted"/>
<name>A0A101SVP6_9ACTN</name>
<dbReference type="PANTHER" id="PTHR11236:SF49">
    <property type="entry name" value="ANTHRANILATE SYNTHASE COMPONENT 1"/>
    <property type="match status" value="1"/>
</dbReference>
<dbReference type="Gene3D" id="3.40.50.880">
    <property type="match status" value="1"/>
</dbReference>
<dbReference type="EMBL" id="LMWX01000045">
    <property type="protein sequence ID" value="KUN80931.1"/>
    <property type="molecule type" value="Genomic_DNA"/>
</dbReference>
<dbReference type="OrthoDB" id="4043580at2"/>
<evidence type="ECO:0000256" key="1">
    <source>
        <dbReference type="ARBA" id="ARBA00012266"/>
    </source>
</evidence>
<sequence length="735" mass="75552">MPDVPTPTPLAAADLADLFSAPDPPPFALVRRHPHDGSASDPFDVYIGAMHTVRRVTDLPSGPPRPGGGPHALAVLPYRCLAERGLDCRDDGTPVRVMQIRRWHTADTATLTAALAAVRPAGDLRWEEAAFDDTDEEYAGRVRNLLAHEVARTGLHVLIRRDFTARLPGHGAAAVGELFRRLSAAERGAHWTFAVHTGGPRGAALAGASPQGHVSVEQGRVVMHPMCGTLRLPPGGLPAAEDLAAFLRDRKEAEELGAVVDAELAMLCGVTAGNVRLEGPGLRPLARVLHTECRISGTAALDVRHTLAGTLFAATAVGRPFAEACRVIARREPSGRGYYGGLIALLGHDASGGEQLDTAVLIRTFELSGRGTVKLSVGATVGPRSVPADEAAETRAKASALLSVFESTAATAPGDTAAGCRRADPVPGDPAPHDALEGCDTPAAAQGDGAPGGRTPGHRRTGPRSTVPVDPAAWPSVSAELDRRRALLSAHWRGRSRPGGRPAPGGPVLLVDAGGEETAALAAMLRGLGRAVEVCSVDRVAHAAGVRPGDPVAPDARVRSADRGMQGAGTRCAGPTAHGGAIRAADPLAPGTTVVVGPGPGDPFATGDDRIAALRALVAGLMSQGARTVGVGLGFHPLLARLGLAGSVRPRGEAAAQQEIDVLGRRATVGYGGAYAVLAGPHTDALARRLGLTLWYGPGDGELAALRGPRTGGCAFLPASVLSVEGAELLTLLLE</sequence>
<dbReference type="Pfam" id="PF00425">
    <property type="entry name" value="Chorismate_bind"/>
    <property type="match status" value="1"/>
</dbReference>
<accession>A0A101SVP6</accession>
<dbReference type="InterPro" id="IPR015890">
    <property type="entry name" value="Chorismate_C"/>
</dbReference>
<evidence type="ECO:0000313" key="7">
    <source>
        <dbReference type="Proteomes" id="UP000053024"/>
    </source>
</evidence>
<gene>
    <name evidence="6" type="ORF">AQJ66_24935</name>
</gene>
<feature type="domain" description="Chorismate-utilising enzyme C-terminal" evidence="5">
    <location>
        <begin position="137"/>
        <end position="397"/>
    </location>
</feature>
<evidence type="ECO:0000259" key="5">
    <source>
        <dbReference type="Pfam" id="PF00425"/>
    </source>
</evidence>
<dbReference type="EC" id="4.1.3.27" evidence="1"/>
<evidence type="ECO:0000256" key="3">
    <source>
        <dbReference type="ARBA" id="ARBA00047683"/>
    </source>
</evidence>
<keyword evidence="7" id="KW-1185">Reference proteome</keyword>
<feature type="region of interest" description="Disordered" evidence="4">
    <location>
        <begin position="412"/>
        <end position="476"/>
    </location>
</feature>
<evidence type="ECO:0000256" key="4">
    <source>
        <dbReference type="SAM" id="MobiDB-lite"/>
    </source>
</evidence>
<dbReference type="GO" id="GO:0000162">
    <property type="term" value="P:L-tryptophan biosynthetic process"/>
    <property type="evidence" value="ECO:0007669"/>
    <property type="project" value="TreeGrafter"/>
</dbReference>
<dbReference type="Gene3D" id="3.60.120.10">
    <property type="entry name" value="Anthranilate synthase"/>
    <property type="match status" value="1"/>
</dbReference>
<keyword evidence="2" id="KW-0456">Lyase</keyword>
<dbReference type="SUPFAM" id="SSF56322">
    <property type="entry name" value="ADC synthase"/>
    <property type="match status" value="1"/>
</dbReference>
<dbReference type="STRING" id="285568.AQJ66_24935"/>
<dbReference type="AlphaFoldDB" id="A0A101SVP6"/>
<reference evidence="6 7" key="1">
    <citation type="submission" date="2015-10" db="EMBL/GenBank/DDBJ databases">
        <title>Draft genome sequence of Streptomyces bungoensis DSM 41781, type strain for the species Streptomyces bungoensis.</title>
        <authorList>
            <person name="Ruckert C."/>
            <person name="Winkler A."/>
            <person name="Kalinowski J."/>
            <person name="Kampfer P."/>
            <person name="Glaeser S."/>
        </authorList>
    </citation>
    <scope>NUCLEOTIDE SEQUENCE [LARGE SCALE GENOMIC DNA]</scope>
    <source>
        <strain evidence="6 7">DSM 41781</strain>
    </source>
</reference>